<name>A0A9W6SIC8_9ACTN</name>
<keyword evidence="4" id="KW-0572">Peptidoglycan-anchor</keyword>
<keyword evidence="6" id="KW-1133">Transmembrane helix</keyword>
<dbReference type="NCBIfam" id="TIGR01167">
    <property type="entry name" value="LPXTG_anchor"/>
    <property type="match status" value="1"/>
</dbReference>
<dbReference type="Pfam" id="PF00746">
    <property type="entry name" value="Gram_pos_anchor"/>
    <property type="match status" value="1"/>
</dbReference>
<evidence type="ECO:0000256" key="2">
    <source>
        <dbReference type="ARBA" id="ARBA00022525"/>
    </source>
</evidence>
<feature type="compositionally biased region" description="Low complexity" evidence="5">
    <location>
        <begin position="313"/>
        <end position="342"/>
    </location>
</feature>
<protein>
    <recommendedName>
        <fullName evidence="12">TQXA domain-containing protein</fullName>
    </recommendedName>
</protein>
<dbReference type="InterPro" id="IPR019931">
    <property type="entry name" value="LPXTG_anchor"/>
</dbReference>
<dbReference type="InterPro" id="IPR013552">
    <property type="entry name" value="Thioester_dom"/>
</dbReference>
<keyword evidence="11" id="KW-1185">Reference proteome</keyword>
<keyword evidence="6" id="KW-0472">Membrane</keyword>
<feature type="region of interest" description="Disordered" evidence="5">
    <location>
        <begin position="311"/>
        <end position="347"/>
    </location>
</feature>
<evidence type="ECO:0000259" key="9">
    <source>
        <dbReference type="Pfam" id="PF08341"/>
    </source>
</evidence>
<feature type="chain" id="PRO_5040812995" description="TQXA domain-containing protein" evidence="7">
    <location>
        <begin position="29"/>
        <end position="393"/>
    </location>
</feature>
<keyword evidence="2" id="KW-0964">Secreted</keyword>
<feature type="transmembrane region" description="Helical" evidence="6">
    <location>
        <begin position="354"/>
        <end position="374"/>
    </location>
</feature>
<evidence type="ECO:0000256" key="6">
    <source>
        <dbReference type="SAM" id="Phobius"/>
    </source>
</evidence>
<evidence type="ECO:0000256" key="4">
    <source>
        <dbReference type="ARBA" id="ARBA00023088"/>
    </source>
</evidence>
<dbReference type="RefSeq" id="WP_285661692.1">
    <property type="nucleotide sequence ID" value="NZ_BSTX01000001.1"/>
</dbReference>
<keyword evidence="6" id="KW-0812">Transmembrane</keyword>
<dbReference type="Proteomes" id="UP001165079">
    <property type="component" value="Unassembled WGS sequence"/>
</dbReference>
<keyword evidence="3 7" id="KW-0732">Signal</keyword>
<accession>A0A9W6SIC8</accession>
<evidence type="ECO:0000256" key="3">
    <source>
        <dbReference type="ARBA" id="ARBA00022729"/>
    </source>
</evidence>
<keyword evidence="1" id="KW-0134">Cell wall</keyword>
<sequence>MKTRLIKTALVTAVAGITLVGWAGSAAADEKVTGTVSSKPGISVKYDNHDKTEYLAHPLVLTTSDQQTQVVYCIDLHTALKKHTYTEADWNTSGVKNLGKIKWLLTKSYPNVAADDVLTAAGATLPGTYNQAQKESYIYAATQAAIWSFSDNFKLHPTDSTNIDGQGGAVTDVDTAVAKVYKWLTENATDLPDPGAPNLAFNGPDGTTGKVGDKIGPFTVETNLGDITLTVTGGKAVDKDGKELTKVKGGDKFWLTATAPGKVEVTGVGEVFVPVGRIFVSTEGANTSQKLILAGKLKKQGEAKVSVTFEVKPTTSPSSSPSPSPSSSSPSSSATPTPSKSTPGGGLPTTGSSLTLFGIAGAALLAAGVVLVIMMRRRRAAAASWGNDEDGVA</sequence>
<gene>
    <name evidence="10" type="ORF">Afil01_13220</name>
</gene>
<dbReference type="Pfam" id="PF08341">
    <property type="entry name" value="TED"/>
    <property type="match status" value="1"/>
</dbReference>
<evidence type="ECO:0008006" key="12">
    <source>
        <dbReference type="Google" id="ProtNLM"/>
    </source>
</evidence>
<evidence type="ECO:0000313" key="11">
    <source>
        <dbReference type="Proteomes" id="UP001165079"/>
    </source>
</evidence>
<dbReference type="AlphaFoldDB" id="A0A9W6SIC8"/>
<feature type="signal peptide" evidence="7">
    <location>
        <begin position="1"/>
        <end position="28"/>
    </location>
</feature>
<dbReference type="InterPro" id="IPR023849">
    <property type="entry name" value="TQXA_dom"/>
</dbReference>
<proteinExistence type="predicted"/>
<evidence type="ECO:0000259" key="8">
    <source>
        <dbReference type="Pfam" id="PF00746"/>
    </source>
</evidence>
<reference evidence="10" key="1">
    <citation type="submission" date="2023-03" db="EMBL/GenBank/DDBJ databases">
        <title>Actinorhabdospora filicis NBRC 111898.</title>
        <authorList>
            <person name="Ichikawa N."/>
            <person name="Sato H."/>
            <person name="Tonouchi N."/>
        </authorList>
    </citation>
    <scope>NUCLEOTIDE SEQUENCE</scope>
    <source>
        <strain evidence="10">NBRC 111898</strain>
    </source>
</reference>
<feature type="domain" description="Thioester" evidence="9">
    <location>
        <begin position="70"/>
        <end position="189"/>
    </location>
</feature>
<organism evidence="10 11">
    <name type="scientific">Actinorhabdospora filicis</name>
    <dbReference type="NCBI Taxonomy" id="1785913"/>
    <lineage>
        <taxon>Bacteria</taxon>
        <taxon>Bacillati</taxon>
        <taxon>Actinomycetota</taxon>
        <taxon>Actinomycetes</taxon>
        <taxon>Micromonosporales</taxon>
        <taxon>Micromonosporaceae</taxon>
        <taxon>Actinorhabdospora</taxon>
    </lineage>
</organism>
<comment type="caution">
    <text evidence="10">The sequence shown here is derived from an EMBL/GenBank/DDBJ whole genome shotgun (WGS) entry which is preliminary data.</text>
</comment>
<evidence type="ECO:0000313" key="10">
    <source>
        <dbReference type="EMBL" id="GLZ76515.1"/>
    </source>
</evidence>
<dbReference type="NCBIfam" id="TIGR03934">
    <property type="entry name" value="TQXA_dom"/>
    <property type="match status" value="1"/>
</dbReference>
<evidence type="ECO:0000256" key="5">
    <source>
        <dbReference type="SAM" id="MobiDB-lite"/>
    </source>
</evidence>
<evidence type="ECO:0000256" key="7">
    <source>
        <dbReference type="SAM" id="SignalP"/>
    </source>
</evidence>
<dbReference type="EMBL" id="BSTX01000001">
    <property type="protein sequence ID" value="GLZ76515.1"/>
    <property type="molecule type" value="Genomic_DNA"/>
</dbReference>
<evidence type="ECO:0000256" key="1">
    <source>
        <dbReference type="ARBA" id="ARBA00022512"/>
    </source>
</evidence>
<feature type="domain" description="Gram-positive cocci surface proteins LPxTG" evidence="8">
    <location>
        <begin position="341"/>
        <end position="379"/>
    </location>
</feature>
<dbReference type="Gene3D" id="1.10.150.480">
    <property type="match status" value="1"/>
</dbReference>